<accession>A0A2Z6B0Q7</accession>
<evidence type="ECO:0000313" key="2">
    <source>
        <dbReference type="Proteomes" id="UP000269883"/>
    </source>
</evidence>
<reference evidence="1 2" key="1">
    <citation type="journal article" date="2018" name="Sci. Adv.">
        <title>Multi-heme cytochromes provide a pathway for survival in energy-limited environments.</title>
        <authorList>
            <person name="Deng X."/>
            <person name="Dohmae N."/>
            <person name="Nealson K.H."/>
            <person name="Hashimoto K."/>
            <person name="Okamoto A."/>
        </authorList>
    </citation>
    <scope>NUCLEOTIDE SEQUENCE [LARGE SCALE GENOMIC DNA]</scope>
    <source>
        <strain evidence="1 2">IS5</strain>
    </source>
</reference>
<dbReference type="Gene3D" id="3.90.550.10">
    <property type="entry name" value="Spore Coat Polysaccharide Biosynthesis Protein SpsA, Chain A"/>
    <property type="match status" value="1"/>
</dbReference>
<evidence type="ECO:0008006" key="3">
    <source>
        <dbReference type="Google" id="ProtNLM"/>
    </source>
</evidence>
<dbReference type="InterPro" id="IPR029044">
    <property type="entry name" value="Nucleotide-diphossugar_trans"/>
</dbReference>
<evidence type="ECO:0000313" key="1">
    <source>
        <dbReference type="EMBL" id="BBD09064.1"/>
    </source>
</evidence>
<dbReference type="KEGG" id="dfl:DFE_2338"/>
<name>A0A2Z6B0Q7_9BACT</name>
<dbReference type="EMBL" id="AP017378">
    <property type="protein sequence ID" value="BBD09064.1"/>
    <property type="molecule type" value="Genomic_DNA"/>
</dbReference>
<dbReference type="Proteomes" id="UP000269883">
    <property type="component" value="Chromosome"/>
</dbReference>
<proteinExistence type="predicted"/>
<sequence length="335" mass="38539">MYPSQGCENNMAKIIDITPRAQDVSPVLVLLTSHRVDCLLLCIKCLELFTDLGRFKKIYVVANDVSDEHAVIIKSFQRRHANVIDVHATPRGQIPAMLSMENFIFERHKQDVIVRLSEDVFVTPFWLEHLLATYKLHKGHKDILAISALTPISRIGRQLMDRALRAHYPAERKRLPLIPVEQNAVYHRFVWEKVLGDNLVGKYLELNRPKQVYLSHVSVDCLLFDGDLIERIVPMALRLPDGATRADEFYINSALRNGGMRAAVVTDALVHHFSHGRPEAYLRKHVSMDDIWWYMTFIESHVQATPAAAFRPRPGKGSRLELLRLMKERELRVLQ</sequence>
<dbReference type="SUPFAM" id="SSF53448">
    <property type="entry name" value="Nucleotide-diphospho-sugar transferases"/>
    <property type="match status" value="1"/>
</dbReference>
<gene>
    <name evidence="1" type="ORF">DFE_2338</name>
</gene>
<protein>
    <recommendedName>
        <fullName evidence="3">Glycosyl transferase family 2</fullName>
    </recommendedName>
</protein>
<dbReference type="AlphaFoldDB" id="A0A2Z6B0Q7"/>
<keyword evidence="2" id="KW-1185">Reference proteome</keyword>
<organism evidence="1 2">
    <name type="scientific">Desulfovibrio ferrophilus</name>
    <dbReference type="NCBI Taxonomy" id="241368"/>
    <lineage>
        <taxon>Bacteria</taxon>
        <taxon>Pseudomonadati</taxon>
        <taxon>Thermodesulfobacteriota</taxon>
        <taxon>Desulfovibrionia</taxon>
        <taxon>Desulfovibrionales</taxon>
        <taxon>Desulfovibrionaceae</taxon>
        <taxon>Desulfovibrio</taxon>
    </lineage>
</organism>